<evidence type="ECO:0000256" key="1">
    <source>
        <dbReference type="SAM" id="Phobius"/>
    </source>
</evidence>
<evidence type="ECO:0000313" key="2">
    <source>
        <dbReference type="EMBL" id="KAJ8298598.1"/>
    </source>
</evidence>
<reference evidence="2 3" key="1">
    <citation type="submission" date="2022-12" db="EMBL/GenBank/DDBJ databases">
        <title>Chromosome-level genome of Tegillarca granosa.</title>
        <authorList>
            <person name="Kim J."/>
        </authorList>
    </citation>
    <scope>NUCLEOTIDE SEQUENCE [LARGE SCALE GENOMIC DNA]</scope>
    <source>
        <strain evidence="2">Teg-2019</strain>
        <tissue evidence="2">Adductor muscle</tissue>
    </source>
</reference>
<keyword evidence="1" id="KW-0812">Transmembrane</keyword>
<proteinExistence type="predicted"/>
<dbReference type="Proteomes" id="UP001217089">
    <property type="component" value="Unassembled WGS sequence"/>
</dbReference>
<sequence length="117" mass="14051">MKMKIFVLRQELILLFFIFILQLLTNFILAVINFVRKVFKLLCLNWLIITRMDVFETGNWLYIVFLAIVAVVKQTFSLDKDRIIETYRNLSLTRNTAICVVFNMKREQKRKRALCKK</sequence>
<feature type="transmembrane region" description="Helical" evidence="1">
    <location>
        <begin position="60"/>
        <end position="78"/>
    </location>
</feature>
<keyword evidence="1" id="KW-0472">Membrane</keyword>
<organism evidence="2 3">
    <name type="scientific">Tegillarca granosa</name>
    <name type="common">Malaysian cockle</name>
    <name type="synonym">Anadara granosa</name>
    <dbReference type="NCBI Taxonomy" id="220873"/>
    <lineage>
        <taxon>Eukaryota</taxon>
        <taxon>Metazoa</taxon>
        <taxon>Spiralia</taxon>
        <taxon>Lophotrochozoa</taxon>
        <taxon>Mollusca</taxon>
        <taxon>Bivalvia</taxon>
        <taxon>Autobranchia</taxon>
        <taxon>Pteriomorphia</taxon>
        <taxon>Arcoida</taxon>
        <taxon>Arcoidea</taxon>
        <taxon>Arcidae</taxon>
        <taxon>Tegillarca</taxon>
    </lineage>
</organism>
<keyword evidence="3" id="KW-1185">Reference proteome</keyword>
<dbReference type="EMBL" id="JARBDR010000921">
    <property type="protein sequence ID" value="KAJ8298598.1"/>
    <property type="molecule type" value="Genomic_DNA"/>
</dbReference>
<keyword evidence="1" id="KW-1133">Transmembrane helix</keyword>
<feature type="transmembrane region" description="Helical" evidence="1">
    <location>
        <begin position="12"/>
        <end position="35"/>
    </location>
</feature>
<comment type="caution">
    <text evidence="2">The sequence shown here is derived from an EMBL/GenBank/DDBJ whole genome shotgun (WGS) entry which is preliminary data.</text>
</comment>
<evidence type="ECO:0000313" key="3">
    <source>
        <dbReference type="Proteomes" id="UP001217089"/>
    </source>
</evidence>
<protein>
    <submittedName>
        <fullName evidence="2">Uncharacterized protein</fullName>
    </submittedName>
</protein>
<gene>
    <name evidence="2" type="ORF">KUTeg_022658</name>
</gene>
<name>A0ABQ9DZB2_TEGGR</name>
<accession>A0ABQ9DZB2</accession>